<dbReference type="PANTHER" id="PTHR12110">
    <property type="entry name" value="HYDROXYPYRUVATE ISOMERASE"/>
    <property type="match status" value="1"/>
</dbReference>
<keyword evidence="4" id="KW-1185">Reference proteome</keyword>
<dbReference type="AlphaFoldDB" id="A0A7X3JYH0"/>
<sequence length="285" mass="31898">MKIGLSSYSLYRAITAGELDYVSALEWIAANGGEHMEVVPLGIDFTQEPQLVQDIREKAAELGIELSNYAVGANFLTENDEAYQQEIERVKREVDVANALGVKLMRHDVARHEDVSMRTFNANVDRMIEACRTIADYAAQYGITTSIENHGYLVQASDRVLTVVQGVDRPNFKTTLDIGNFMCADENPVASVKKNLPLASIVHIKDFYLRPSYRDPGEGWFKTTAGNYLRGAIAGQGDIDMWEVLRVVKESGYDGYLSIEFEGMEECKQGSRIALENVKRIWAEV</sequence>
<evidence type="ECO:0000313" key="4">
    <source>
        <dbReference type="Proteomes" id="UP000490800"/>
    </source>
</evidence>
<feature type="coiled-coil region" evidence="1">
    <location>
        <begin position="73"/>
        <end position="100"/>
    </location>
</feature>
<dbReference type="InterPro" id="IPR050312">
    <property type="entry name" value="IolE/XylAMocC-like"/>
</dbReference>
<evidence type="ECO:0000313" key="3">
    <source>
        <dbReference type="EMBL" id="MVO98910.1"/>
    </source>
</evidence>
<evidence type="ECO:0000259" key="2">
    <source>
        <dbReference type="Pfam" id="PF01261"/>
    </source>
</evidence>
<dbReference type="Pfam" id="PF01261">
    <property type="entry name" value="AP_endonuc_2"/>
    <property type="match status" value="1"/>
</dbReference>
<keyword evidence="1" id="KW-0175">Coiled coil</keyword>
<name>A0A7X3JYH0_9BACL</name>
<dbReference type="InterPro" id="IPR013022">
    <property type="entry name" value="Xyl_isomerase-like_TIM-brl"/>
</dbReference>
<comment type="caution">
    <text evidence="3">The sequence shown here is derived from an EMBL/GenBank/DDBJ whole genome shotgun (WGS) entry which is preliminary data.</text>
</comment>
<reference evidence="3 4" key="1">
    <citation type="journal article" date="2019" name="Microorganisms">
        <title>Paenibacillus lutrae sp. nov., A Chitinolytic Species Isolated from A River Otter in Castril Natural Park, Granada, Spain.</title>
        <authorList>
            <person name="Rodriguez M."/>
            <person name="Reina J.C."/>
            <person name="Bejar V."/>
            <person name="Llamas I."/>
        </authorList>
    </citation>
    <scope>NUCLEOTIDE SEQUENCE [LARGE SCALE GENOMIC DNA]</scope>
    <source>
        <strain evidence="3 4">N10</strain>
    </source>
</reference>
<dbReference type="SUPFAM" id="SSF51658">
    <property type="entry name" value="Xylose isomerase-like"/>
    <property type="match status" value="1"/>
</dbReference>
<gene>
    <name evidence="3" type="ORF">EDM21_05145</name>
</gene>
<dbReference type="OrthoDB" id="256906at2"/>
<evidence type="ECO:0000256" key="1">
    <source>
        <dbReference type="SAM" id="Coils"/>
    </source>
</evidence>
<dbReference type="EMBL" id="RHLK01000002">
    <property type="protein sequence ID" value="MVO98910.1"/>
    <property type="molecule type" value="Genomic_DNA"/>
</dbReference>
<dbReference type="PANTHER" id="PTHR12110:SF53">
    <property type="entry name" value="BLR5974 PROTEIN"/>
    <property type="match status" value="1"/>
</dbReference>
<organism evidence="3 4">
    <name type="scientific">Paenibacillus lutrae</name>
    <dbReference type="NCBI Taxonomy" id="2078573"/>
    <lineage>
        <taxon>Bacteria</taxon>
        <taxon>Bacillati</taxon>
        <taxon>Bacillota</taxon>
        <taxon>Bacilli</taxon>
        <taxon>Bacillales</taxon>
        <taxon>Paenibacillaceae</taxon>
        <taxon>Paenibacillus</taxon>
    </lineage>
</organism>
<protein>
    <submittedName>
        <fullName evidence="3">TIM barrel protein</fullName>
    </submittedName>
</protein>
<feature type="domain" description="Xylose isomerase-like TIM barrel" evidence="2">
    <location>
        <begin position="25"/>
        <end position="269"/>
    </location>
</feature>
<dbReference type="InterPro" id="IPR036237">
    <property type="entry name" value="Xyl_isomerase-like_sf"/>
</dbReference>
<proteinExistence type="predicted"/>
<dbReference type="Proteomes" id="UP000490800">
    <property type="component" value="Unassembled WGS sequence"/>
</dbReference>
<dbReference type="Gene3D" id="3.20.20.150">
    <property type="entry name" value="Divalent-metal-dependent TIM barrel enzymes"/>
    <property type="match status" value="1"/>
</dbReference>
<accession>A0A7X3JYH0</accession>